<dbReference type="SUPFAM" id="SSF53850">
    <property type="entry name" value="Periplasmic binding protein-like II"/>
    <property type="match status" value="1"/>
</dbReference>
<comment type="similarity">
    <text evidence="1">Belongs to the UPF0065 (bug) family.</text>
</comment>
<dbReference type="Gene3D" id="3.40.190.10">
    <property type="entry name" value="Periplasmic binding protein-like II"/>
    <property type="match status" value="1"/>
</dbReference>
<feature type="chain" id="PRO_5015477193" description="Tripartite tricarboxylate transporter substrate binding protein" evidence="2">
    <location>
        <begin position="23"/>
        <end position="316"/>
    </location>
</feature>
<protein>
    <recommendedName>
        <fullName evidence="5">Tripartite tricarboxylate transporter substrate binding protein</fullName>
    </recommendedName>
</protein>
<dbReference type="Pfam" id="PF03401">
    <property type="entry name" value="TctC"/>
    <property type="match status" value="1"/>
</dbReference>
<dbReference type="InterPro" id="IPR042100">
    <property type="entry name" value="Bug_dom1"/>
</dbReference>
<accession>A0A2U2CGN8</accession>
<dbReference type="GeneID" id="94364185"/>
<comment type="caution">
    <text evidence="3">The sequence shown here is derived from an EMBL/GenBank/DDBJ whole genome shotgun (WGS) entry which is preliminary data.</text>
</comment>
<gene>
    <name evidence="3" type="ORF">C4N9_04725</name>
</gene>
<evidence type="ECO:0000313" key="4">
    <source>
        <dbReference type="Proteomes" id="UP000244940"/>
    </source>
</evidence>
<evidence type="ECO:0008006" key="5">
    <source>
        <dbReference type="Google" id="ProtNLM"/>
    </source>
</evidence>
<feature type="signal peptide" evidence="2">
    <location>
        <begin position="1"/>
        <end position="22"/>
    </location>
</feature>
<dbReference type="PIRSF" id="PIRSF017082">
    <property type="entry name" value="YflP"/>
    <property type="match status" value="1"/>
</dbReference>
<dbReference type="OrthoDB" id="8970543at2"/>
<dbReference type="Proteomes" id="UP000244940">
    <property type="component" value="Unassembled WGS sequence"/>
</dbReference>
<sequence length="316" mass="33009">MRKTLASSLALIVGFGATQALAEWPERPITMIVPYNPGGTTDILARRAADAISAAVGQPVVVENRPGAGGVVGATQAAQAEGDGYTIFFGNNATQVVQPLINPAVSYDPQADFVGVATVADAASFLAVNGDLPVTNVEEFVSWLGENDATYGTAGVGSMGQFTAEMFLLATETDATHIPYQGSNNAMAAVMSGEIDFMADPVAATQAGDSHLRIIAALTADRHPNLPDMPTAREQGVDMAIEGWFGVWAPDGTDPAYLQAMSAPLADLVASDDYREQVLRMGILPIYRDPAATDAAVNAMMVDFAEIRDAAGITIE</sequence>
<keyword evidence="4" id="KW-1185">Reference proteome</keyword>
<organism evidence="3 4">
    <name type="scientific">Pararhodobacter marinus</name>
    <dbReference type="NCBI Taxonomy" id="2184063"/>
    <lineage>
        <taxon>Bacteria</taxon>
        <taxon>Pseudomonadati</taxon>
        <taxon>Pseudomonadota</taxon>
        <taxon>Alphaproteobacteria</taxon>
        <taxon>Rhodobacterales</taxon>
        <taxon>Paracoccaceae</taxon>
        <taxon>Pararhodobacter</taxon>
    </lineage>
</organism>
<dbReference type="AlphaFoldDB" id="A0A2U2CGN8"/>
<evidence type="ECO:0000256" key="2">
    <source>
        <dbReference type="SAM" id="SignalP"/>
    </source>
</evidence>
<dbReference type="PANTHER" id="PTHR42928">
    <property type="entry name" value="TRICARBOXYLATE-BINDING PROTEIN"/>
    <property type="match status" value="1"/>
</dbReference>
<evidence type="ECO:0000313" key="3">
    <source>
        <dbReference type="EMBL" id="PWE31058.1"/>
    </source>
</evidence>
<reference evidence="3 4" key="1">
    <citation type="submission" date="2018-05" db="EMBL/GenBank/DDBJ databases">
        <title>Pararhodobacter marina sp. nov., isolated from deep-sea water of the Indian Ocean.</title>
        <authorList>
            <person name="Lai Q.Sr."/>
            <person name="Liu X."/>
            <person name="Shao Z."/>
        </authorList>
    </citation>
    <scope>NUCLEOTIDE SEQUENCE [LARGE SCALE GENOMIC DNA]</scope>
    <source>
        <strain evidence="3 4">CIC4N-9</strain>
    </source>
</reference>
<dbReference type="EMBL" id="QEYD01000002">
    <property type="protein sequence ID" value="PWE31058.1"/>
    <property type="molecule type" value="Genomic_DNA"/>
</dbReference>
<dbReference type="CDD" id="cd07012">
    <property type="entry name" value="PBP2_Bug_TTT"/>
    <property type="match status" value="1"/>
</dbReference>
<dbReference type="PANTHER" id="PTHR42928:SF5">
    <property type="entry name" value="BLR1237 PROTEIN"/>
    <property type="match status" value="1"/>
</dbReference>
<dbReference type="RefSeq" id="WP_109532136.1">
    <property type="nucleotide sequence ID" value="NZ_QEYD01000002.1"/>
</dbReference>
<proteinExistence type="inferred from homology"/>
<keyword evidence="2" id="KW-0732">Signal</keyword>
<dbReference type="InterPro" id="IPR005064">
    <property type="entry name" value="BUG"/>
</dbReference>
<dbReference type="Gene3D" id="3.40.190.150">
    <property type="entry name" value="Bordetella uptake gene, domain 1"/>
    <property type="match status" value="1"/>
</dbReference>
<evidence type="ECO:0000256" key="1">
    <source>
        <dbReference type="ARBA" id="ARBA00006987"/>
    </source>
</evidence>
<name>A0A2U2CGN8_9RHOB</name>